<accession>A0A833NWK6</accession>
<dbReference type="EMBL" id="WPAF01000028">
    <property type="protein sequence ID" value="KAF0133364.1"/>
    <property type="molecule type" value="Genomic_DNA"/>
</dbReference>
<feature type="transmembrane region" description="Helical" evidence="1">
    <location>
        <begin position="179"/>
        <end position="200"/>
    </location>
</feature>
<keyword evidence="1" id="KW-0472">Membrane</keyword>
<name>A0A833NWK6_UNCSA</name>
<evidence type="ECO:0000313" key="3">
    <source>
        <dbReference type="Proteomes" id="UP000488506"/>
    </source>
</evidence>
<dbReference type="Proteomes" id="UP000488506">
    <property type="component" value="Unassembled WGS sequence"/>
</dbReference>
<proteinExistence type="predicted"/>
<sequence>MPMEKVKVNEGLKMGSIKNRRGNNMNLPNLLRNISVLLLICFCISSIVDPAYAWKGTSNEVEYEVFLSKFFGPQIRDMETNQDYKFEIAAKKGSIPIDNLRIVLPDGFKLIATNTHFGFYSITRSINYFEILSPATPGEYLFLFNGKDENKENVNFSIPINVISAEEVVSSNSQTEGRIILGAIGLFIGISLLFISAGPISR</sequence>
<gene>
    <name evidence="2" type="ORF">FD145_1325</name>
</gene>
<organism evidence="2 3">
    <name type="scientific">Candidatus Saganbacteria bacterium</name>
    <dbReference type="NCBI Taxonomy" id="2575572"/>
    <lineage>
        <taxon>Bacteria</taxon>
        <taxon>Bacillati</taxon>
        <taxon>Saganbacteria</taxon>
    </lineage>
</organism>
<comment type="caution">
    <text evidence="2">The sequence shown here is derived from an EMBL/GenBank/DDBJ whole genome shotgun (WGS) entry which is preliminary data.</text>
</comment>
<reference evidence="2 3" key="1">
    <citation type="submission" date="2019-12" db="EMBL/GenBank/DDBJ databases">
        <authorList>
            <person name="Wolfe R."/>
            <person name="Danczak R."/>
            <person name="Wilkins M."/>
        </authorList>
    </citation>
    <scope>NUCLEOTIDE SEQUENCE [LARGE SCALE GENOMIC DNA]</scope>
    <source>
        <strain evidence="2">X2_MaxBin.013</strain>
    </source>
</reference>
<protein>
    <submittedName>
        <fullName evidence="2">Uncharacterized protein</fullName>
    </submittedName>
</protein>
<keyword evidence="1" id="KW-1133">Transmembrane helix</keyword>
<dbReference type="AlphaFoldDB" id="A0A833NWK6"/>
<evidence type="ECO:0000256" key="1">
    <source>
        <dbReference type="SAM" id="Phobius"/>
    </source>
</evidence>
<evidence type="ECO:0000313" key="2">
    <source>
        <dbReference type="EMBL" id="KAF0133364.1"/>
    </source>
</evidence>
<keyword evidence="1" id="KW-0812">Transmembrane</keyword>